<dbReference type="Proteomes" id="UP000186817">
    <property type="component" value="Unassembled WGS sequence"/>
</dbReference>
<dbReference type="EMBL" id="LSRX01002085">
    <property type="protein sequence ID" value="OLP76256.1"/>
    <property type="molecule type" value="Genomic_DNA"/>
</dbReference>
<name>A0A1Q9C006_SYMMI</name>
<dbReference type="SUPFAM" id="SSF53335">
    <property type="entry name" value="S-adenosyl-L-methionine-dependent methyltransferases"/>
    <property type="match status" value="1"/>
</dbReference>
<organism evidence="1 2">
    <name type="scientific">Symbiodinium microadriaticum</name>
    <name type="common">Dinoflagellate</name>
    <name type="synonym">Zooxanthella microadriatica</name>
    <dbReference type="NCBI Taxonomy" id="2951"/>
    <lineage>
        <taxon>Eukaryota</taxon>
        <taxon>Sar</taxon>
        <taxon>Alveolata</taxon>
        <taxon>Dinophyceae</taxon>
        <taxon>Suessiales</taxon>
        <taxon>Symbiodiniaceae</taxon>
        <taxon>Symbiodinium</taxon>
    </lineage>
</organism>
<dbReference type="InterPro" id="IPR029063">
    <property type="entry name" value="SAM-dependent_MTases_sf"/>
</dbReference>
<dbReference type="OrthoDB" id="9991036at2759"/>
<evidence type="ECO:0000313" key="2">
    <source>
        <dbReference type="Proteomes" id="UP000186817"/>
    </source>
</evidence>
<dbReference type="Gene3D" id="3.40.50.150">
    <property type="entry name" value="Vaccinia Virus protein VP39"/>
    <property type="match status" value="1"/>
</dbReference>
<dbReference type="CDD" id="cd02440">
    <property type="entry name" value="AdoMet_MTases"/>
    <property type="match status" value="1"/>
</dbReference>
<comment type="caution">
    <text evidence="1">The sequence shown here is derived from an EMBL/GenBank/DDBJ whole genome shotgun (WGS) entry which is preliminary data.</text>
</comment>
<evidence type="ECO:0000313" key="1">
    <source>
        <dbReference type="EMBL" id="OLP76256.1"/>
    </source>
</evidence>
<dbReference type="AlphaFoldDB" id="A0A1Q9C006"/>
<reference evidence="1 2" key="1">
    <citation type="submission" date="2016-02" db="EMBL/GenBank/DDBJ databases">
        <title>Genome analysis of coral dinoflagellate symbionts highlights evolutionary adaptations to a symbiotic lifestyle.</title>
        <authorList>
            <person name="Aranda M."/>
            <person name="Li Y."/>
            <person name="Liew Y.J."/>
            <person name="Baumgarten S."/>
            <person name="Simakov O."/>
            <person name="Wilson M."/>
            <person name="Piel J."/>
            <person name="Ashoor H."/>
            <person name="Bougouffa S."/>
            <person name="Bajic V.B."/>
            <person name="Ryu T."/>
            <person name="Ravasi T."/>
            <person name="Bayer T."/>
            <person name="Micklem G."/>
            <person name="Kim H."/>
            <person name="Bhak J."/>
            <person name="Lajeunesse T.C."/>
            <person name="Voolstra C.R."/>
        </authorList>
    </citation>
    <scope>NUCLEOTIDE SEQUENCE [LARGE SCALE GENOMIC DNA]</scope>
    <source>
        <strain evidence="1 2">CCMP2467</strain>
    </source>
</reference>
<sequence length="694" mass="76917">MLQSALLLAVPAAGVARGRSGFLEGESEVGGAPQPQSDMRFLPCGRELCELWSRGAEGRRQRQRLQRHLAAESRRSAAEATAREGLELALHGELTQLRQRLLSSQRRVWSAASPEELQLQVVLSRWPQGSAFLQAAEAKSLTSIGMVLTGVQNLYNTFKDDWSELQDSLEQLRKELASQSLQMVVNLEIVLKQAAVLLGLLQGLPNFASCLQEALSDKRESKDVLVRASTFAGESFDAEGLLGIKLRSLLAEARDMRKIVEDSELSQETETPLDWCLGIRGSWVINGPDPCELLVRSFDSLEGWLSEWLESGRPQEVFRELQIRQFATAPNISRIEELSQLLHRTAELCTDSAVRASTPDAELLETLQAVAHLDEKEVEKEHGLLAEAVVTQFGPSEGLHAVDAEAELARPGLLGLVRRAISAQWVFEMGLLAVASWGDRLKRRGNGLQNRLALVKSSLEDLHSQLRGLASFRRLAFEEIHSAGWWGRSGSGSSKEHTAQIAARLVQFLARVQPGGAGSLLDVGCGWGEWVPEALEAGLASGALRRGHFRYLGLDIAFQPIEHLRRKHRDSELRFEVADGVEDALPQGYAVAMVRHVFQHLNLRDAWRLLSNLWKAKPAFVVLSSWPDSQNEDLESFGGSSAFAAMEPASLKNFKSYDLQKPPFSLPEPLDAWPEVHQNARMLAFPGEVLRRFE</sequence>
<gene>
    <name evidence="1" type="ORF">AK812_SmicGene43834</name>
</gene>
<accession>A0A1Q9C006</accession>
<keyword evidence="2" id="KW-1185">Reference proteome</keyword>
<proteinExistence type="predicted"/>
<protein>
    <submittedName>
        <fullName evidence="1">Uncharacterized protein</fullName>
    </submittedName>
</protein>